<evidence type="ECO:0000313" key="7">
    <source>
        <dbReference type="Proteomes" id="UP000032232"/>
    </source>
</evidence>
<keyword evidence="3 4" id="KW-0408">Iron</keyword>
<sequence>MPALAEPLRVAVPDQLAETGLIDHVAPRYSLKYGVRIEQVNGNAPADLVLGETGQAVFEGQTQVWHIRSVEDHPDGPAFVDWLLSETGRKTVTSYAPGGDPLFTGPPTISAGPADRGFEGDALLGLDISRVHCARCHAVEEAGRLNAIGSSPSFMVLRTLDDWPQRFETFYVLNPHPAFTQIADVTPPFPIDRPSPIAPVDMTLEDLDAILAYVADLPAADLGAPLQHQ</sequence>
<organism evidence="6 7">
    <name type="scientific">Jannaschia aquimarina</name>
    <dbReference type="NCBI Taxonomy" id="935700"/>
    <lineage>
        <taxon>Bacteria</taxon>
        <taxon>Pseudomonadati</taxon>
        <taxon>Pseudomonadota</taxon>
        <taxon>Alphaproteobacteria</taxon>
        <taxon>Rhodobacterales</taxon>
        <taxon>Roseobacteraceae</taxon>
        <taxon>Jannaschia</taxon>
    </lineage>
</organism>
<dbReference type="GO" id="GO:0009055">
    <property type="term" value="F:electron transfer activity"/>
    <property type="evidence" value="ECO:0007669"/>
    <property type="project" value="InterPro"/>
</dbReference>
<accession>A0A0D1EFQ4</accession>
<evidence type="ECO:0000256" key="4">
    <source>
        <dbReference type="PROSITE-ProRule" id="PRU00433"/>
    </source>
</evidence>
<evidence type="ECO:0000259" key="5">
    <source>
        <dbReference type="PROSITE" id="PS51007"/>
    </source>
</evidence>
<dbReference type="AlphaFoldDB" id="A0A0D1EFQ4"/>
<dbReference type="Proteomes" id="UP000032232">
    <property type="component" value="Unassembled WGS sequence"/>
</dbReference>
<dbReference type="PROSITE" id="PS51007">
    <property type="entry name" value="CYTC"/>
    <property type="match status" value="1"/>
</dbReference>
<dbReference type="STRING" id="935700.jaqu_25930"/>
<dbReference type="InterPro" id="IPR036909">
    <property type="entry name" value="Cyt_c-like_dom_sf"/>
</dbReference>
<evidence type="ECO:0000256" key="3">
    <source>
        <dbReference type="ARBA" id="ARBA00023004"/>
    </source>
</evidence>
<reference evidence="6 7" key="1">
    <citation type="submission" date="2015-02" db="EMBL/GenBank/DDBJ databases">
        <title>Genome Sequence of Jannaschia aquimarina DSM28248, a member of the Roseobacter clade.</title>
        <authorList>
            <person name="Voget S."/>
            <person name="Daniel R."/>
        </authorList>
    </citation>
    <scope>NUCLEOTIDE SEQUENCE [LARGE SCALE GENOMIC DNA]</scope>
    <source>
        <strain evidence="6 7">GSW-M26</strain>
    </source>
</reference>
<dbReference type="SUPFAM" id="SSF46626">
    <property type="entry name" value="Cytochrome c"/>
    <property type="match status" value="1"/>
</dbReference>
<dbReference type="EMBL" id="JYFE01000046">
    <property type="protein sequence ID" value="KIT15716.1"/>
    <property type="molecule type" value="Genomic_DNA"/>
</dbReference>
<gene>
    <name evidence="6" type="ORF">jaqu_25930</name>
</gene>
<keyword evidence="7" id="KW-1185">Reference proteome</keyword>
<dbReference type="InterPro" id="IPR009056">
    <property type="entry name" value="Cyt_c-like_dom"/>
</dbReference>
<proteinExistence type="predicted"/>
<name>A0A0D1EFQ4_9RHOB</name>
<keyword evidence="2 4" id="KW-0479">Metal-binding</keyword>
<dbReference type="PATRIC" id="fig|935700.4.peg.2675"/>
<keyword evidence="1 4" id="KW-0349">Heme</keyword>
<feature type="domain" description="Cytochrome c" evidence="5">
    <location>
        <begin position="120"/>
        <end position="218"/>
    </location>
</feature>
<dbReference type="GO" id="GO:0020037">
    <property type="term" value="F:heme binding"/>
    <property type="evidence" value="ECO:0007669"/>
    <property type="project" value="InterPro"/>
</dbReference>
<protein>
    <recommendedName>
        <fullName evidence="5">Cytochrome c domain-containing protein</fullName>
    </recommendedName>
</protein>
<evidence type="ECO:0000256" key="2">
    <source>
        <dbReference type="ARBA" id="ARBA00022723"/>
    </source>
</evidence>
<evidence type="ECO:0000256" key="1">
    <source>
        <dbReference type="ARBA" id="ARBA00022617"/>
    </source>
</evidence>
<evidence type="ECO:0000313" key="6">
    <source>
        <dbReference type="EMBL" id="KIT15716.1"/>
    </source>
</evidence>
<dbReference type="GO" id="GO:0046872">
    <property type="term" value="F:metal ion binding"/>
    <property type="evidence" value="ECO:0007669"/>
    <property type="project" value="UniProtKB-KW"/>
</dbReference>
<comment type="caution">
    <text evidence="6">The sequence shown here is derived from an EMBL/GenBank/DDBJ whole genome shotgun (WGS) entry which is preliminary data.</text>
</comment>